<evidence type="ECO:0000313" key="8">
    <source>
        <dbReference type="EMBL" id="BBP43783.1"/>
    </source>
</evidence>
<keyword evidence="4" id="KW-0963">Cytoplasm</keyword>
<dbReference type="NCBIfam" id="TIGR03725">
    <property type="entry name" value="T6A_YeaZ"/>
    <property type="match status" value="1"/>
</dbReference>
<keyword evidence="9" id="KW-1185">Reference proteome</keyword>
<proteinExistence type="inferred from homology"/>
<dbReference type="AlphaFoldDB" id="A0A6F8PNT8"/>
<dbReference type="Gene3D" id="3.30.420.40">
    <property type="match status" value="2"/>
</dbReference>
<evidence type="ECO:0000256" key="1">
    <source>
        <dbReference type="ARBA" id="ARBA00004496"/>
    </source>
</evidence>
<comment type="similarity">
    <text evidence="2">Belongs to the KAE1 / TsaD family. TsaB subfamily.</text>
</comment>
<dbReference type="GO" id="GO:0005829">
    <property type="term" value="C:cytosol"/>
    <property type="evidence" value="ECO:0007669"/>
    <property type="project" value="TreeGrafter"/>
</dbReference>
<dbReference type="PANTHER" id="PTHR11735:SF11">
    <property type="entry name" value="TRNA THREONYLCARBAMOYLADENOSINE BIOSYNTHESIS PROTEIN TSAB"/>
    <property type="match status" value="1"/>
</dbReference>
<dbReference type="Proteomes" id="UP000501466">
    <property type="component" value="Chromosome"/>
</dbReference>
<evidence type="ECO:0000256" key="6">
    <source>
        <dbReference type="ARBA" id="ARBA00032446"/>
    </source>
</evidence>
<dbReference type="RefSeq" id="WP_173291557.1">
    <property type="nucleotide sequence ID" value="NZ_AP021888.1"/>
</dbReference>
<dbReference type="CDD" id="cd24032">
    <property type="entry name" value="ASKHA_NBD_TsaB"/>
    <property type="match status" value="1"/>
</dbReference>
<keyword evidence="5" id="KW-0819">tRNA processing</keyword>
<dbReference type="GO" id="GO:0002949">
    <property type="term" value="P:tRNA threonylcarbamoyladenosine modification"/>
    <property type="evidence" value="ECO:0007669"/>
    <property type="project" value="InterPro"/>
</dbReference>
<dbReference type="InterPro" id="IPR000905">
    <property type="entry name" value="Gcp-like_dom"/>
</dbReference>
<dbReference type="KEGG" id="tzo:THMIRHAT_15290"/>
<dbReference type="SUPFAM" id="SSF53067">
    <property type="entry name" value="Actin-like ATPase domain"/>
    <property type="match status" value="1"/>
</dbReference>
<evidence type="ECO:0000256" key="3">
    <source>
        <dbReference type="ARBA" id="ARBA00019012"/>
    </source>
</evidence>
<evidence type="ECO:0000259" key="7">
    <source>
        <dbReference type="Pfam" id="PF00814"/>
    </source>
</evidence>
<evidence type="ECO:0000313" key="9">
    <source>
        <dbReference type="Proteomes" id="UP000501466"/>
    </source>
</evidence>
<dbReference type="FunFam" id="3.30.420.40:FF:000097">
    <property type="entry name" value="tRNA threonylcarbamoyladenosine biosynthesis protein TsaB"/>
    <property type="match status" value="1"/>
</dbReference>
<name>A0A6F8PNT8_9GAMM</name>
<evidence type="ECO:0000256" key="5">
    <source>
        <dbReference type="ARBA" id="ARBA00022694"/>
    </source>
</evidence>
<dbReference type="Pfam" id="PF00814">
    <property type="entry name" value="TsaD"/>
    <property type="match status" value="1"/>
</dbReference>
<protein>
    <recommendedName>
        <fullName evidence="3">tRNA threonylcarbamoyladenosine biosynthesis protein TsaB</fullName>
    </recommendedName>
    <alternativeName>
        <fullName evidence="6">t(6)A37 threonylcarbamoyladenosine biosynthesis protein TsaB</fullName>
    </alternativeName>
</protein>
<dbReference type="GO" id="GO:0016740">
    <property type="term" value="F:transferase activity"/>
    <property type="evidence" value="ECO:0007669"/>
    <property type="project" value="UniProtKB-KW"/>
</dbReference>
<gene>
    <name evidence="8" type="ORF">THMIRHAT_15290</name>
</gene>
<sequence>MNILAIETATQACSASVYKEGVLFSRFEMAPQKHANLILGMVEAVLAEASLLPGQLDALAFSEGPGAFTGVRVATGVIQGLAYGWQKPVIGVSTLEALIWQAYEATGKTEWQACLDARMKEVYCQKGSVVDGRLVSEPTELVSLEIAEQRLQDKNGVGDIALEYPDLVEMTAFWQADLPKAAAIAMIASQRMDQACSVLEKVPVPVYLRNNVAEKKKGV</sequence>
<comment type="subcellular location">
    <subcellularLocation>
        <location evidence="1">Cytoplasm</location>
    </subcellularLocation>
</comment>
<dbReference type="PANTHER" id="PTHR11735">
    <property type="entry name" value="TRNA N6-ADENOSINE THREONYLCARBAMOYLTRANSFERASE"/>
    <property type="match status" value="1"/>
</dbReference>
<keyword evidence="8" id="KW-0808">Transferase</keyword>
<dbReference type="InterPro" id="IPR022496">
    <property type="entry name" value="T6A_TsaB"/>
</dbReference>
<dbReference type="EMBL" id="AP021888">
    <property type="protein sequence ID" value="BBP43783.1"/>
    <property type="molecule type" value="Genomic_DNA"/>
</dbReference>
<evidence type="ECO:0000256" key="2">
    <source>
        <dbReference type="ARBA" id="ARBA00010493"/>
    </source>
</evidence>
<dbReference type="InterPro" id="IPR043129">
    <property type="entry name" value="ATPase_NBD"/>
</dbReference>
<evidence type="ECO:0000256" key="4">
    <source>
        <dbReference type="ARBA" id="ARBA00022490"/>
    </source>
</evidence>
<accession>A0A6F8PNT8</accession>
<reference evidence="9" key="1">
    <citation type="submission" date="2019-11" db="EMBL/GenBank/DDBJ databases">
        <title>Isolation and characterization of two novel species in the genus Thiomicrorhabdus.</title>
        <authorList>
            <person name="Mochizuki J."/>
            <person name="Kojima H."/>
            <person name="Fukui M."/>
        </authorList>
    </citation>
    <scope>NUCLEOTIDE SEQUENCE [LARGE SCALE GENOMIC DNA]</scope>
    <source>
        <strain evidence="9">AkT22</strain>
    </source>
</reference>
<organism evidence="8 9">
    <name type="scientific">Thiosulfativibrio zosterae</name>
    <dbReference type="NCBI Taxonomy" id="2675053"/>
    <lineage>
        <taxon>Bacteria</taxon>
        <taxon>Pseudomonadati</taxon>
        <taxon>Pseudomonadota</taxon>
        <taxon>Gammaproteobacteria</taxon>
        <taxon>Thiotrichales</taxon>
        <taxon>Piscirickettsiaceae</taxon>
        <taxon>Thiosulfativibrio</taxon>
    </lineage>
</organism>
<feature type="domain" description="Gcp-like" evidence="7">
    <location>
        <begin position="28"/>
        <end position="127"/>
    </location>
</feature>